<dbReference type="SUPFAM" id="SSF52540">
    <property type="entry name" value="P-loop containing nucleoside triphosphate hydrolases"/>
    <property type="match status" value="1"/>
</dbReference>
<evidence type="ECO:0000256" key="1">
    <source>
        <dbReference type="ARBA" id="ARBA00022741"/>
    </source>
</evidence>
<keyword evidence="2" id="KW-0067">ATP-binding</keyword>
<evidence type="ECO:0000259" key="3">
    <source>
        <dbReference type="Pfam" id="PF06414"/>
    </source>
</evidence>
<accession>A0A382MQR1</accession>
<feature type="domain" description="Zeta toxin" evidence="3">
    <location>
        <begin position="20"/>
        <end position="177"/>
    </location>
</feature>
<evidence type="ECO:0000313" key="4">
    <source>
        <dbReference type="EMBL" id="SVC50127.1"/>
    </source>
</evidence>
<organism evidence="4">
    <name type="scientific">marine metagenome</name>
    <dbReference type="NCBI Taxonomy" id="408172"/>
    <lineage>
        <taxon>unclassified sequences</taxon>
        <taxon>metagenomes</taxon>
        <taxon>ecological metagenomes</taxon>
    </lineage>
</organism>
<protein>
    <recommendedName>
        <fullName evidence="3">Zeta toxin domain-containing protein</fullName>
    </recommendedName>
</protein>
<dbReference type="Gene3D" id="3.40.50.300">
    <property type="entry name" value="P-loop containing nucleotide triphosphate hydrolases"/>
    <property type="match status" value="1"/>
</dbReference>
<dbReference type="EMBL" id="UINC01094682">
    <property type="protein sequence ID" value="SVC50127.1"/>
    <property type="molecule type" value="Genomic_DNA"/>
</dbReference>
<dbReference type="InterPro" id="IPR010488">
    <property type="entry name" value="Zeta_toxin_domain"/>
</dbReference>
<gene>
    <name evidence="4" type="ORF">METZ01_LOCUS302981</name>
</gene>
<keyword evidence="1" id="KW-0547">Nucleotide-binding</keyword>
<sequence length="223" mass="25316">MQSLKNYIQEGRNDPSIFHAVFMSGSPGAGKSHVAQQLALPGQLGYKEINSDNEFTRYMKDAFLDLVLNPDQQFQRDVTRAVAKRHSQAKKRHAEIGRLGLVIDGTARNVSKIKNQKAELEAKGYECAMVYVSTSLDSAIENDHMRGATGGRSLGPEMITSMHKDVVKNINVYKRMFGKLFFEVDNSVWEKTPTQTRKLYNTISRWSKTMPKNKIAQQWMKDN</sequence>
<dbReference type="GO" id="GO:0005524">
    <property type="term" value="F:ATP binding"/>
    <property type="evidence" value="ECO:0007669"/>
    <property type="project" value="UniProtKB-KW"/>
</dbReference>
<dbReference type="Pfam" id="PF06414">
    <property type="entry name" value="Zeta_toxin"/>
    <property type="match status" value="1"/>
</dbReference>
<name>A0A382MQR1_9ZZZZ</name>
<dbReference type="InterPro" id="IPR027417">
    <property type="entry name" value="P-loop_NTPase"/>
</dbReference>
<evidence type="ECO:0000256" key="2">
    <source>
        <dbReference type="ARBA" id="ARBA00022840"/>
    </source>
</evidence>
<dbReference type="AlphaFoldDB" id="A0A382MQR1"/>
<dbReference type="GO" id="GO:0016301">
    <property type="term" value="F:kinase activity"/>
    <property type="evidence" value="ECO:0007669"/>
    <property type="project" value="InterPro"/>
</dbReference>
<proteinExistence type="predicted"/>
<reference evidence="4" key="1">
    <citation type="submission" date="2018-05" db="EMBL/GenBank/DDBJ databases">
        <authorList>
            <person name="Lanie J.A."/>
            <person name="Ng W.-L."/>
            <person name="Kazmierczak K.M."/>
            <person name="Andrzejewski T.M."/>
            <person name="Davidsen T.M."/>
            <person name="Wayne K.J."/>
            <person name="Tettelin H."/>
            <person name="Glass J.I."/>
            <person name="Rusch D."/>
            <person name="Podicherti R."/>
            <person name="Tsui H.-C.T."/>
            <person name="Winkler M.E."/>
        </authorList>
    </citation>
    <scope>NUCLEOTIDE SEQUENCE</scope>
</reference>